<comment type="caution">
    <text evidence="5">The sequence shown here is derived from an EMBL/GenBank/DDBJ whole genome shotgun (WGS) entry which is preliminary data.</text>
</comment>
<evidence type="ECO:0000256" key="1">
    <source>
        <dbReference type="ARBA" id="ARBA00023015"/>
    </source>
</evidence>
<keyword evidence="3" id="KW-0804">Transcription</keyword>
<evidence type="ECO:0000313" key="5">
    <source>
        <dbReference type="EMBL" id="MFC0685401.1"/>
    </source>
</evidence>
<organism evidence="5 6">
    <name type="scientific">Novosphingobium clariflavum</name>
    <dbReference type="NCBI Taxonomy" id="2029884"/>
    <lineage>
        <taxon>Bacteria</taxon>
        <taxon>Pseudomonadati</taxon>
        <taxon>Pseudomonadota</taxon>
        <taxon>Alphaproteobacteria</taxon>
        <taxon>Sphingomonadales</taxon>
        <taxon>Sphingomonadaceae</taxon>
        <taxon>Novosphingobium</taxon>
    </lineage>
</organism>
<dbReference type="InterPro" id="IPR036390">
    <property type="entry name" value="WH_DNA-bd_sf"/>
</dbReference>
<gene>
    <name evidence="5" type="ORF">ACFFF8_12405</name>
</gene>
<dbReference type="PANTHER" id="PTHR33204">
    <property type="entry name" value="TRANSCRIPTIONAL REGULATOR, MARR FAMILY"/>
    <property type="match status" value="1"/>
</dbReference>
<feature type="domain" description="HTH hxlR-type" evidence="4">
    <location>
        <begin position="25"/>
        <end position="124"/>
    </location>
</feature>
<dbReference type="InterPro" id="IPR002577">
    <property type="entry name" value="HTH_HxlR"/>
</dbReference>
<dbReference type="InterPro" id="IPR036388">
    <property type="entry name" value="WH-like_DNA-bd_sf"/>
</dbReference>
<dbReference type="PANTHER" id="PTHR33204:SF39">
    <property type="entry name" value="TRANSCRIPTIONAL REGULATORY PROTEIN"/>
    <property type="match status" value="1"/>
</dbReference>
<dbReference type="RefSeq" id="WP_379489349.1">
    <property type="nucleotide sequence ID" value="NZ_JAPCWC010000025.1"/>
</dbReference>
<evidence type="ECO:0000259" key="4">
    <source>
        <dbReference type="PROSITE" id="PS51118"/>
    </source>
</evidence>
<dbReference type="EMBL" id="JBHLTM010000048">
    <property type="protein sequence ID" value="MFC0685401.1"/>
    <property type="molecule type" value="Genomic_DNA"/>
</dbReference>
<accession>A0ABV6S829</accession>
<keyword evidence="2" id="KW-0238">DNA-binding</keyword>
<evidence type="ECO:0000256" key="3">
    <source>
        <dbReference type="ARBA" id="ARBA00023163"/>
    </source>
</evidence>
<reference evidence="5 6" key="1">
    <citation type="submission" date="2024-09" db="EMBL/GenBank/DDBJ databases">
        <authorList>
            <person name="Sun Q."/>
            <person name="Mori K."/>
        </authorList>
    </citation>
    <scope>NUCLEOTIDE SEQUENCE [LARGE SCALE GENOMIC DNA]</scope>
    <source>
        <strain evidence="5 6">CICC 11035S</strain>
    </source>
</reference>
<dbReference type="PROSITE" id="PS51118">
    <property type="entry name" value="HTH_HXLR"/>
    <property type="match status" value="1"/>
</dbReference>
<keyword evidence="6" id="KW-1185">Reference proteome</keyword>
<sequence>MTTLERIDAPEQAPAAEVVHSARSCRMVGDILARVGDKWSMLVVMTLLEDNRHFNELKRGIDGISQQMLSRTLRALERDGLVLRTVHASVPVRVEYALSGLGRSLAEPVKALGAWAVTNRVSIEASRAVYDSRGDEVWSRA</sequence>
<name>A0ABV6S829_9SPHN</name>
<evidence type="ECO:0000256" key="2">
    <source>
        <dbReference type="ARBA" id="ARBA00023125"/>
    </source>
</evidence>
<dbReference type="SUPFAM" id="SSF46785">
    <property type="entry name" value="Winged helix' DNA-binding domain"/>
    <property type="match status" value="1"/>
</dbReference>
<dbReference type="Gene3D" id="1.10.10.10">
    <property type="entry name" value="Winged helix-like DNA-binding domain superfamily/Winged helix DNA-binding domain"/>
    <property type="match status" value="1"/>
</dbReference>
<protein>
    <submittedName>
        <fullName evidence="5">Winged helix-turn-helix transcriptional regulator</fullName>
    </submittedName>
</protein>
<proteinExistence type="predicted"/>
<evidence type="ECO:0000313" key="6">
    <source>
        <dbReference type="Proteomes" id="UP001589858"/>
    </source>
</evidence>
<dbReference type="Proteomes" id="UP001589858">
    <property type="component" value="Unassembled WGS sequence"/>
</dbReference>
<dbReference type="Pfam" id="PF01638">
    <property type="entry name" value="HxlR"/>
    <property type="match status" value="1"/>
</dbReference>
<keyword evidence="1" id="KW-0805">Transcription regulation</keyword>